<dbReference type="Proteomes" id="UP000284706">
    <property type="component" value="Unassembled WGS sequence"/>
</dbReference>
<feature type="compositionally biased region" description="Polar residues" evidence="1">
    <location>
        <begin position="346"/>
        <end position="356"/>
    </location>
</feature>
<sequence length="469" mass="51578">MQLQQASCTTNSTYLNDANTNAMGPATSYANPSPPSNNHSDNDASDSDVIDQLIQAADAVHDSPITDFIVDLVPCFIDAFKEVRENRHLLRSLALSCNSTVRALHDSYKITDDKEQWLVNNAPLVGPLQSELLDIKNFLTEMKDKKLFARLLATRRDKKKILDYTENLKMALDRFKVVAQIELSENLDQCRRGQQQMKESLMIASNTSAITSSLSSLTLNSNEHFAPDRPEPGLHSGHATPSQAARPSSGLPSVSNSAKPQGGRTDLRAEISRLEEMLEELRTPHNTEKPTKPKLNAGSSDDEGEESDSTESDHSFEVEVQRVQRIRTKKTNHGKSTKKKPHSKNDATPVSQQSSTANLENFTYNAGWSNNPAAYAPHPHMHAPPFPVNPFGAYTGVSSPGFSFAHGISTGPHLFNSPNYPYTYSSSNSGTVTNNVGSGNYSYSSVSNVGNDYSVNHDVPRRRKRDFGT</sequence>
<dbReference type="OrthoDB" id="192148at2759"/>
<feature type="region of interest" description="Disordered" evidence="1">
    <location>
        <begin position="19"/>
        <end position="46"/>
    </location>
</feature>
<accession>A0A409W645</accession>
<feature type="compositionally biased region" description="Polar residues" evidence="1">
    <location>
        <begin position="239"/>
        <end position="259"/>
    </location>
</feature>
<dbReference type="EMBL" id="NHYE01005371">
    <property type="protein sequence ID" value="PPQ73984.1"/>
    <property type="molecule type" value="Genomic_DNA"/>
</dbReference>
<feature type="compositionally biased region" description="Basic and acidic residues" evidence="1">
    <location>
        <begin position="281"/>
        <end position="291"/>
    </location>
</feature>
<evidence type="ECO:0000313" key="3">
    <source>
        <dbReference type="Proteomes" id="UP000284706"/>
    </source>
</evidence>
<dbReference type="AlphaFoldDB" id="A0A409W645"/>
<gene>
    <name evidence="2" type="ORF">CVT26_006353</name>
</gene>
<dbReference type="InterPro" id="IPR059179">
    <property type="entry name" value="MLKL-like_MCAfunc"/>
</dbReference>
<name>A0A409W645_9AGAR</name>
<evidence type="ECO:0000256" key="1">
    <source>
        <dbReference type="SAM" id="MobiDB-lite"/>
    </source>
</evidence>
<feature type="compositionally biased region" description="Basic and acidic residues" evidence="1">
    <location>
        <begin position="311"/>
        <end position="322"/>
    </location>
</feature>
<keyword evidence="3" id="KW-1185">Reference proteome</keyword>
<reference evidence="2 3" key="1">
    <citation type="journal article" date="2018" name="Evol. Lett.">
        <title>Horizontal gene cluster transfer increased hallucinogenic mushroom diversity.</title>
        <authorList>
            <person name="Reynolds H.T."/>
            <person name="Vijayakumar V."/>
            <person name="Gluck-Thaler E."/>
            <person name="Korotkin H.B."/>
            <person name="Matheny P.B."/>
            <person name="Slot J.C."/>
        </authorList>
    </citation>
    <scope>NUCLEOTIDE SEQUENCE [LARGE SCALE GENOMIC DNA]</scope>
    <source>
        <strain evidence="2 3">SRW20</strain>
    </source>
</reference>
<feature type="compositionally biased region" description="Basic residues" evidence="1">
    <location>
        <begin position="324"/>
        <end position="342"/>
    </location>
</feature>
<dbReference type="CDD" id="cd21037">
    <property type="entry name" value="MLKL_NTD"/>
    <property type="match status" value="1"/>
</dbReference>
<proteinExistence type="predicted"/>
<feature type="compositionally biased region" description="Low complexity" evidence="1">
    <location>
        <begin position="25"/>
        <end position="39"/>
    </location>
</feature>
<feature type="region of interest" description="Disordered" evidence="1">
    <location>
        <begin position="220"/>
        <end position="266"/>
    </location>
</feature>
<feature type="region of interest" description="Disordered" evidence="1">
    <location>
        <begin position="281"/>
        <end position="356"/>
    </location>
</feature>
<evidence type="ECO:0000313" key="2">
    <source>
        <dbReference type="EMBL" id="PPQ73984.1"/>
    </source>
</evidence>
<comment type="caution">
    <text evidence="2">The sequence shown here is derived from an EMBL/GenBank/DDBJ whole genome shotgun (WGS) entry which is preliminary data.</text>
</comment>
<feature type="compositionally biased region" description="Acidic residues" evidence="1">
    <location>
        <begin position="300"/>
        <end position="310"/>
    </location>
</feature>
<organism evidence="2 3">
    <name type="scientific">Gymnopilus dilepis</name>
    <dbReference type="NCBI Taxonomy" id="231916"/>
    <lineage>
        <taxon>Eukaryota</taxon>
        <taxon>Fungi</taxon>
        <taxon>Dikarya</taxon>
        <taxon>Basidiomycota</taxon>
        <taxon>Agaricomycotina</taxon>
        <taxon>Agaricomycetes</taxon>
        <taxon>Agaricomycetidae</taxon>
        <taxon>Agaricales</taxon>
        <taxon>Agaricineae</taxon>
        <taxon>Hymenogastraceae</taxon>
        <taxon>Gymnopilus</taxon>
    </lineage>
</organism>
<protein>
    <submittedName>
        <fullName evidence="2">Uncharacterized protein</fullName>
    </submittedName>
</protein>
<dbReference type="InParanoid" id="A0A409W645"/>